<evidence type="ECO:0000313" key="3">
    <source>
        <dbReference type="Proteomes" id="UP000289996"/>
    </source>
</evidence>
<feature type="domain" description="Calcineurin-like phosphoesterase" evidence="1">
    <location>
        <begin position="4"/>
        <end position="134"/>
    </location>
</feature>
<dbReference type="AlphaFoldDB" id="A0A660ECY8"/>
<dbReference type="InterPro" id="IPR029052">
    <property type="entry name" value="Metallo-depent_PP-like"/>
</dbReference>
<sequence>MQYFIADLHFYHEAIIDFSQRPFKDVADMNAQLIKNWNSVVQSPKDEVYVLGDFLYHGTGAQANALLRQLRGKKYLIKGNHEDYLADPDFDQSLFDWIKGYETFKYHRRQFVLFHYPILEWDGYFKQSILLYGHVHNTRVDFFNGTLGVNAVNVGADLINYRPISIEQVIDLVNEREMTW</sequence>
<dbReference type="Pfam" id="PF00149">
    <property type="entry name" value="Metallophos"/>
    <property type="match status" value="1"/>
</dbReference>
<organism evidence="2 3">
    <name type="scientific">Lactiplantibacillus mudanjiangensis</name>
    <dbReference type="NCBI Taxonomy" id="1296538"/>
    <lineage>
        <taxon>Bacteria</taxon>
        <taxon>Bacillati</taxon>
        <taxon>Bacillota</taxon>
        <taxon>Bacilli</taxon>
        <taxon>Lactobacillales</taxon>
        <taxon>Lactobacillaceae</taxon>
        <taxon>Lactiplantibacillus</taxon>
    </lineage>
</organism>
<reference evidence="2 3" key="1">
    <citation type="submission" date="2018-11" db="EMBL/GenBank/DDBJ databases">
        <authorList>
            <person name="Wuyts S."/>
        </authorList>
    </citation>
    <scope>NUCLEOTIDE SEQUENCE [LARGE SCALE GENOMIC DNA]</scope>
    <source>
        <strain evidence="2">Lactobacillus mudanjiangensis AMBF249</strain>
    </source>
</reference>
<dbReference type="OrthoDB" id="5380073at2"/>
<dbReference type="SUPFAM" id="SSF56300">
    <property type="entry name" value="Metallo-dependent phosphatases"/>
    <property type="match status" value="1"/>
</dbReference>
<dbReference type="EMBL" id="UYIG01000196">
    <property type="protein sequence ID" value="VDG30451.1"/>
    <property type="molecule type" value="Genomic_DNA"/>
</dbReference>
<gene>
    <name evidence="2" type="ORF">MUDAN_MDHGFNIF_02002</name>
</gene>
<dbReference type="InterPro" id="IPR004843">
    <property type="entry name" value="Calcineurin-like_PHP"/>
</dbReference>
<dbReference type="RefSeq" id="WP_130847649.1">
    <property type="nucleotide sequence ID" value="NZ_UYIE01000141.1"/>
</dbReference>
<accession>A0A660ECY8</accession>
<dbReference type="Proteomes" id="UP000289996">
    <property type="component" value="Unassembled WGS sequence"/>
</dbReference>
<evidence type="ECO:0000259" key="1">
    <source>
        <dbReference type="Pfam" id="PF00149"/>
    </source>
</evidence>
<dbReference type="Gene3D" id="3.60.21.10">
    <property type="match status" value="1"/>
</dbReference>
<keyword evidence="3" id="KW-1185">Reference proteome</keyword>
<name>A0A660ECY8_9LACO</name>
<proteinExistence type="predicted"/>
<dbReference type="GO" id="GO:0016787">
    <property type="term" value="F:hydrolase activity"/>
    <property type="evidence" value="ECO:0007669"/>
    <property type="project" value="InterPro"/>
</dbReference>
<evidence type="ECO:0000313" key="2">
    <source>
        <dbReference type="EMBL" id="VDG30451.1"/>
    </source>
</evidence>
<protein>
    <submittedName>
        <fullName evidence="2">Phosphoesterase [Lactobacillus sakei subsp. sakei 23K]</fullName>
    </submittedName>
</protein>